<proteinExistence type="predicted"/>
<dbReference type="GeneID" id="98179177"/>
<accession>A0ABQ0GKK4</accession>
<dbReference type="EMBL" id="BAAFSV010000004">
    <property type="protein sequence ID" value="GAB1318224.1"/>
    <property type="molecule type" value="Genomic_DNA"/>
</dbReference>
<protein>
    <submittedName>
        <fullName evidence="1">Uncharacterized protein</fullName>
    </submittedName>
</protein>
<dbReference type="InterPro" id="IPR023213">
    <property type="entry name" value="CAT-like_dom_sf"/>
</dbReference>
<name>A0ABQ0GKK4_9PEZI</name>
<evidence type="ECO:0000313" key="1">
    <source>
        <dbReference type="EMBL" id="GAB1318224.1"/>
    </source>
</evidence>
<sequence>MDEPRRFALNPMDNIMPRFNINFILTFGLKPSVPFQQVHDLLQASLQSAADELLIFRRRVFAVPAAHDQTHQTTAGRLEAREHPDWTPQDELDGAQLLPPAPMDLDPEGAAAIVAQANFVHGGFLLAVCHFHSLVDGMSGSLLLKMWAKHLRIHQGVDEGTARLDIPLSNCDYDLVPRASQKAGNKVPSPHEVKVTVAVVGKTRFARSMTVRLAMLMARGSGLKLTV</sequence>
<dbReference type="Gene3D" id="3.30.559.10">
    <property type="entry name" value="Chloramphenicol acetyltransferase-like domain"/>
    <property type="match status" value="1"/>
</dbReference>
<gene>
    <name evidence="1" type="ORF">MFIFM68171_08434</name>
</gene>
<organism evidence="1 2">
    <name type="scientific">Madurella fahalii</name>
    <dbReference type="NCBI Taxonomy" id="1157608"/>
    <lineage>
        <taxon>Eukaryota</taxon>
        <taxon>Fungi</taxon>
        <taxon>Dikarya</taxon>
        <taxon>Ascomycota</taxon>
        <taxon>Pezizomycotina</taxon>
        <taxon>Sordariomycetes</taxon>
        <taxon>Sordariomycetidae</taxon>
        <taxon>Sordariales</taxon>
        <taxon>Sordariales incertae sedis</taxon>
        <taxon>Madurella</taxon>
    </lineage>
</organism>
<keyword evidence="2" id="KW-1185">Reference proteome</keyword>
<comment type="caution">
    <text evidence="1">The sequence shown here is derived from an EMBL/GenBank/DDBJ whole genome shotgun (WGS) entry which is preliminary data.</text>
</comment>
<dbReference type="RefSeq" id="XP_070919955.1">
    <property type="nucleotide sequence ID" value="XM_071063854.1"/>
</dbReference>
<dbReference type="Proteomes" id="UP001628179">
    <property type="component" value="Unassembled WGS sequence"/>
</dbReference>
<evidence type="ECO:0000313" key="2">
    <source>
        <dbReference type="Proteomes" id="UP001628179"/>
    </source>
</evidence>
<reference evidence="1 2" key="1">
    <citation type="submission" date="2024-09" db="EMBL/GenBank/DDBJ databases">
        <title>Itraconazole resistance in Madurella fahalii resulting from another homologue of gene encoding cytochrome P450 14-alpha sterol demethylase (CYP51).</title>
        <authorList>
            <person name="Yoshioka I."/>
            <person name="Fahal A.H."/>
            <person name="Kaneko S."/>
            <person name="Yaguchi T."/>
        </authorList>
    </citation>
    <scope>NUCLEOTIDE SEQUENCE [LARGE SCALE GENOMIC DNA]</scope>
    <source>
        <strain evidence="1 2">IFM 68171</strain>
    </source>
</reference>